<dbReference type="EMBL" id="PGTN01000006">
    <property type="protein sequence ID" value="PJF48779.1"/>
    <property type="molecule type" value="Genomic_DNA"/>
</dbReference>
<evidence type="ECO:0000313" key="2">
    <source>
        <dbReference type="EMBL" id="PJF48779.1"/>
    </source>
</evidence>
<dbReference type="InterPro" id="IPR005531">
    <property type="entry name" value="Asp23"/>
</dbReference>
<dbReference type="Proteomes" id="UP000230790">
    <property type="component" value="Unassembled WGS sequence"/>
</dbReference>
<proteinExistence type="inferred from homology"/>
<comment type="similarity">
    <text evidence="1">Belongs to the asp23 family.</text>
</comment>
<gene>
    <name evidence="2" type="ORF">CUN48_01650</name>
</gene>
<accession>A0A2M8QG62</accession>
<reference evidence="2 3" key="1">
    <citation type="submission" date="2017-11" db="EMBL/GenBank/DDBJ databases">
        <title>Evolution of Phototrophy in the Chloroflexi Phylum Driven by Horizontal Gene Transfer.</title>
        <authorList>
            <person name="Ward L.M."/>
            <person name="Hemp J."/>
            <person name="Shih P.M."/>
            <person name="Mcglynn S.E."/>
            <person name="Fischer W."/>
        </authorList>
    </citation>
    <scope>NUCLEOTIDE SEQUENCE [LARGE SCALE GENOMIC DNA]</scope>
    <source>
        <strain evidence="2">JP3_7</strain>
    </source>
</reference>
<organism evidence="2 3">
    <name type="scientific">Candidatus Thermofonsia Clade 3 bacterium</name>
    <dbReference type="NCBI Taxonomy" id="2364212"/>
    <lineage>
        <taxon>Bacteria</taxon>
        <taxon>Bacillati</taxon>
        <taxon>Chloroflexota</taxon>
        <taxon>Candidatus Thermofontia</taxon>
        <taxon>Candidatus Thermofonsia Clade 3</taxon>
    </lineage>
</organism>
<dbReference type="AlphaFoldDB" id="A0A2M8QG62"/>
<dbReference type="PANTHER" id="PTHR34297">
    <property type="entry name" value="HYPOTHETICAL CYTOSOLIC PROTEIN-RELATED"/>
    <property type="match status" value="1"/>
</dbReference>
<name>A0A2M8QG62_9CHLR</name>
<dbReference type="PANTHER" id="PTHR34297:SF2">
    <property type="entry name" value="ASP23_GLS24 FAMILY ENVELOPE STRESS RESPONSE PROTEIN"/>
    <property type="match status" value="1"/>
</dbReference>
<evidence type="ECO:0008006" key="4">
    <source>
        <dbReference type="Google" id="ProtNLM"/>
    </source>
</evidence>
<evidence type="ECO:0000256" key="1">
    <source>
        <dbReference type="ARBA" id="ARBA00005721"/>
    </source>
</evidence>
<protein>
    <recommendedName>
        <fullName evidence="4">Asp23/Gls24 family envelope stress response protein</fullName>
    </recommendedName>
</protein>
<comment type="caution">
    <text evidence="2">The sequence shown here is derived from an EMBL/GenBank/DDBJ whole genome shotgun (WGS) entry which is preliminary data.</text>
</comment>
<evidence type="ECO:0000313" key="3">
    <source>
        <dbReference type="Proteomes" id="UP000230790"/>
    </source>
</evidence>
<sequence>MQTLKQATAPDGAQQVEATPPAAGQIVISPRAVFTLARNAALSTYGVVGIASRFTGFDCTHADPRRGLEIQITDHPTTGNKHVAVTIHIIAEYGVRIQAVTRSLQQQIRYSIERSTGYAVDAVHVHVTSLRVTNAD</sequence>
<dbReference type="Pfam" id="PF03780">
    <property type="entry name" value="Asp23"/>
    <property type="match status" value="1"/>
</dbReference>